<keyword evidence="3 4" id="KW-0440">LIM domain</keyword>
<comment type="caution">
    <text evidence="7">The sequence shown here is derived from an EMBL/GenBank/DDBJ whole genome shotgun (WGS) entry which is preliminary data.</text>
</comment>
<evidence type="ECO:0000313" key="7">
    <source>
        <dbReference type="EMBL" id="CAI9571258.1"/>
    </source>
</evidence>
<evidence type="ECO:0000256" key="4">
    <source>
        <dbReference type="PROSITE-ProRule" id="PRU00125"/>
    </source>
</evidence>
<evidence type="ECO:0000313" key="8">
    <source>
        <dbReference type="Proteomes" id="UP001162483"/>
    </source>
</evidence>
<gene>
    <name evidence="7" type="ORF">SPARVUS_LOCUS7213027</name>
</gene>
<dbReference type="SMART" id="SM00132">
    <property type="entry name" value="LIM"/>
    <property type="match status" value="1"/>
</dbReference>
<evidence type="ECO:0000256" key="3">
    <source>
        <dbReference type="ARBA" id="ARBA00023038"/>
    </source>
</evidence>
<reference evidence="7" key="1">
    <citation type="submission" date="2023-05" db="EMBL/GenBank/DDBJ databases">
        <authorList>
            <person name="Stuckert A."/>
        </authorList>
    </citation>
    <scope>NUCLEOTIDE SEQUENCE</scope>
</reference>
<evidence type="ECO:0000256" key="5">
    <source>
        <dbReference type="SAM" id="MobiDB-lite"/>
    </source>
</evidence>
<keyword evidence="8" id="KW-1185">Reference proteome</keyword>
<sequence length="222" mass="24662">IEENQDLDDFISIAGEGNKGTTTYPANSSNTTNRSSTTTTTYNVTSDTSDAPSRRSTTSRTYNVTNDSQDYPSRVSTSTTTYKRSDDNSEAPSHRSTTTTTYKDITDGPSTRSNVSYTQDSWKSSPSTYGQSIISNSIKTVYSTADRSVIEKDMCTYCRKPLGIDAKMILKDLNICCHATCFKCEACSGSLGNLRAGDSMWIYRQTIHCEPCYFSVREKWII</sequence>
<dbReference type="Proteomes" id="UP001162483">
    <property type="component" value="Unassembled WGS sequence"/>
</dbReference>
<feature type="region of interest" description="Disordered" evidence="5">
    <location>
        <begin position="13"/>
        <end position="126"/>
    </location>
</feature>
<name>A0ABN9DG17_9NEOB</name>
<feature type="compositionally biased region" description="Low complexity" evidence="5">
    <location>
        <begin position="27"/>
        <end position="49"/>
    </location>
</feature>
<proteinExistence type="predicted"/>
<dbReference type="EMBL" id="CATNWA010014389">
    <property type="protein sequence ID" value="CAI9571258.1"/>
    <property type="molecule type" value="Genomic_DNA"/>
</dbReference>
<dbReference type="InterPro" id="IPR052621">
    <property type="entry name" value="Cell_Prolif/Cornif_Regul"/>
</dbReference>
<feature type="compositionally biased region" description="Polar residues" evidence="5">
    <location>
        <begin position="50"/>
        <end position="82"/>
    </location>
</feature>
<dbReference type="Gene3D" id="2.10.110.10">
    <property type="entry name" value="Cysteine Rich Protein"/>
    <property type="match status" value="1"/>
</dbReference>
<dbReference type="PANTHER" id="PTHR15468">
    <property type="entry name" value="ZNF185"/>
    <property type="match status" value="1"/>
</dbReference>
<evidence type="ECO:0000256" key="2">
    <source>
        <dbReference type="ARBA" id="ARBA00022833"/>
    </source>
</evidence>
<accession>A0ABN9DG17</accession>
<feature type="compositionally biased region" description="Polar residues" evidence="5">
    <location>
        <begin position="108"/>
        <end position="126"/>
    </location>
</feature>
<evidence type="ECO:0000256" key="1">
    <source>
        <dbReference type="ARBA" id="ARBA00022723"/>
    </source>
</evidence>
<keyword evidence="1 4" id="KW-0479">Metal-binding</keyword>
<feature type="domain" description="LIM zinc-binding" evidence="6">
    <location>
        <begin position="153"/>
        <end position="219"/>
    </location>
</feature>
<organism evidence="7 8">
    <name type="scientific">Staurois parvus</name>
    <dbReference type="NCBI Taxonomy" id="386267"/>
    <lineage>
        <taxon>Eukaryota</taxon>
        <taxon>Metazoa</taxon>
        <taxon>Chordata</taxon>
        <taxon>Craniata</taxon>
        <taxon>Vertebrata</taxon>
        <taxon>Euteleostomi</taxon>
        <taxon>Amphibia</taxon>
        <taxon>Batrachia</taxon>
        <taxon>Anura</taxon>
        <taxon>Neobatrachia</taxon>
        <taxon>Ranoidea</taxon>
        <taxon>Ranidae</taxon>
        <taxon>Staurois</taxon>
    </lineage>
</organism>
<feature type="non-terminal residue" evidence="7">
    <location>
        <position position="1"/>
    </location>
</feature>
<dbReference type="InterPro" id="IPR001781">
    <property type="entry name" value="Znf_LIM"/>
</dbReference>
<dbReference type="PROSITE" id="PS00478">
    <property type="entry name" value="LIM_DOMAIN_1"/>
    <property type="match status" value="1"/>
</dbReference>
<keyword evidence="2 4" id="KW-0862">Zinc</keyword>
<evidence type="ECO:0000259" key="6">
    <source>
        <dbReference type="PROSITE" id="PS50023"/>
    </source>
</evidence>
<protein>
    <recommendedName>
        <fullName evidence="6">LIM zinc-binding domain-containing protein</fullName>
    </recommendedName>
</protein>
<dbReference type="PROSITE" id="PS50023">
    <property type="entry name" value="LIM_DOMAIN_2"/>
    <property type="match status" value="1"/>
</dbReference>
<dbReference type="PANTHER" id="PTHR15468:SF7">
    <property type="entry name" value="SCIELLIN"/>
    <property type="match status" value="1"/>
</dbReference>